<dbReference type="Proteomes" id="UP001487740">
    <property type="component" value="Unassembled WGS sequence"/>
</dbReference>
<evidence type="ECO:0000313" key="3">
    <source>
        <dbReference type="Proteomes" id="UP001487740"/>
    </source>
</evidence>
<protein>
    <submittedName>
        <fullName evidence="2">Uncharacterized protein</fullName>
    </submittedName>
</protein>
<dbReference type="InterPro" id="IPR014729">
    <property type="entry name" value="Rossmann-like_a/b/a_fold"/>
</dbReference>
<gene>
    <name evidence="2" type="ORF">O3P69_013465</name>
</gene>
<dbReference type="EMBL" id="JARAKH010001257">
    <property type="protein sequence ID" value="KAK8373285.1"/>
    <property type="molecule type" value="Genomic_DNA"/>
</dbReference>
<proteinExistence type="predicted"/>
<dbReference type="AlphaFoldDB" id="A0AAW0SD63"/>
<comment type="caution">
    <text evidence="2">The sequence shown here is derived from an EMBL/GenBank/DDBJ whole genome shotgun (WGS) entry which is preliminary data.</text>
</comment>
<accession>A0AAW0SD63</accession>
<name>A0AAW0SD63_SCYPA</name>
<keyword evidence="3" id="KW-1185">Reference proteome</keyword>
<reference evidence="2 3" key="1">
    <citation type="submission" date="2023-03" db="EMBL/GenBank/DDBJ databases">
        <title>High-quality genome of Scylla paramamosain provides insights in environmental adaptation.</title>
        <authorList>
            <person name="Zhang L."/>
        </authorList>
    </citation>
    <scope>NUCLEOTIDE SEQUENCE [LARGE SCALE GENOMIC DNA]</scope>
    <source>
        <strain evidence="2">LZ_2023a</strain>
        <tissue evidence="2">Muscle</tissue>
    </source>
</reference>
<dbReference type="Gene3D" id="3.40.50.620">
    <property type="entry name" value="HUPs"/>
    <property type="match status" value="1"/>
</dbReference>
<evidence type="ECO:0000313" key="2">
    <source>
        <dbReference type="EMBL" id="KAK8373285.1"/>
    </source>
</evidence>
<sequence>MRIRAAVDLYMSEVARGVARGRLAACATREMCMNINKRRPSRKAQMQGGEAVFIPGAHHTGSATQVVVERHLWDAQGNTKHDLDRQKSLLMKCGRRGGRNNDIRPAAASGGFT</sequence>
<evidence type="ECO:0000256" key="1">
    <source>
        <dbReference type="SAM" id="MobiDB-lite"/>
    </source>
</evidence>
<organism evidence="2 3">
    <name type="scientific">Scylla paramamosain</name>
    <name type="common">Mud crab</name>
    <dbReference type="NCBI Taxonomy" id="85552"/>
    <lineage>
        <taxon>Eukaryota</taxon>
        <taxon>Metazoa</taxon>
        <taxon>Ecdysozoa</taxon>
        <taxon>Arthropoda</taxon>
        <taxon>Crustacea</taxon>
        <taxon>Multicrustacea</taxon>
        <taxon>Malacostraca</taxon>
        <taxon>Eumalacostraca</taxon>
        <taxon>Eucarida</taxon>
        <taxon>Decapoda</taxon>
        <taxon>Pleocyemata</taxon>
        <taxon>Brachyura</taxon>
        <taxon>Eubrachyura</taxon>
        <taxon>Portunoidea</taxon>
        <taxon>Portunidae</taxon>
        <taxon>Portuninae</taxon>
        <taxon>Scylla</taxon>
    </lineage>
</organism>
<feature type="region of interest" description="Disordered" evidence="1">
    <location>
        <begin position="94"/>
        <end position="113"/>
    </location>
</feature>